<dbReference type="AlphaFoldDB" id="A0AAV4E2J8"/>
<reference evidence="2 3" key="1">
    <citation type="journal article" date="2021" name="Elife">
        <title>Chloroplast acquisition without the gene transfer in kleptoplastic sea slugs, Plakobranchus ocellatus.</title>
        <authorList>
            <person name="Maeda T."/>
            <person name="Takahashi S."/>
            <person name="Yoshida T."/>
            <person name="Shimamura S."/>
            <person name="Takaki Y."/>
            <person name="Nagai Y."/>
            <person name="Toyoda A."/>
            <person name="Suzuki Y."/>
            <person name="Arimoto A."/>
            <person name="Ishii H."/>
            <person name="Satoh N."/>
            <person name="Nishiyama T."/>
            <person name="Hasebe M."/>
            <person name="Maruyama T."/>
            <person name="Minagawa J."/>
            <person name="Obokata J."/>
            <person name="Shigenobu S."/>
        </authorList>
    </citation>
    <scope>NUCLEOTIDE SEQUENCE [LARGE SCALE GENOMIC DNA]</scope>
</reference>
<feature type="signal peptide" evidence="1">
    <location>
        <begin position="1"/>
        <end position="16"/>
    </location>
</feature>
<evidence type="ECO:0000313" key="3">
    <source>
        <dbReference type="Proteomes" id="UP000735302"/>
    </source>
</evidence>
<feature type="chain" id="PRO_5043450214" evidence="1">
    <location>
        <begin position="17"/>
        <end position="114"/>
    </location>
</feature>
<comment type="caution">
    <text evidence="2">The sequence shown here is derived from an EMBL/GenBank/DDBJ whole genome shotgun (WGS) entry which is preliminary data.</text>
</comment>
<evidence type="ECO:0000313" key="2">
    <source>
        <dbReference type="EMBL" id="GFO50497.1"/>
    </source>
</evidence>
<sequence length="114" mass="12519">MSGCFVAFLPVIRALSSAPWSDEGIESLRSPCHGLATHINPNPARHLANYEPSDLALEKPNQNLEYENLKRMFARKALLCFDSGLKSFVGKGGEDHNTIKMSGHRGVEQGGPWV</sequence>
<proteinExistence type="predicted"/>
<accession>A0AAV4E2J8</accession>
<protein>
    <submittedName>
        <fullName evidence="2">Uncharacterized protein</fullName>
    </submittedName>
</protein>
<organism evidence="2 3">
    <name type="scientific">Plakobranchus ocellatus</name>
    <dbReference type="NCBI Taxonomy" id="259542"/>
    <lineage>
        <taxon>Eukaryota</taxon>
        <taxon>Metazoa</taxon>
        <taxon>Spiralia</taxon>
        <taxon>Lophotrochozoa</taxon>
        <taxon>Mollusca</taxon>
        <taxon>Gastropoda</taxon>
        <taxon>Heterobranchia</taxon>
        <taxon>Euthyneura</taxon>
        <taxon>Panpulmonata</taxon>
        <taxon>Sacoglossa</taxon>
        <taxon>Placobranchoidea</taxon>
        <taxon>Plakobranchidae</taxon>
        <taxon>Plakobranchus</taxon>
    </lineage>
</organism>
<evidence type="ECO:0000256" key="1">
    <source>
        <dbReference type="SAM" id="SignalP"/>
    </source>
</evidence>
<dbReference type="Proteomes" id="UP000735302">
    <property type="component" value="Unassembled WGS sequence"/>
</dbReference>
<gene>
    <name evidence="2" type="ORF">PoB_007700200</name>
</gene>
<keyword evidence="1" id="KW-0732">Signal</keyword>
<keyword evidence="3" id="KW-1185">Reference proteome</keyword>
<name>A0AAV4E2J8_9GAST</name>
<dbReference type="EMBL" id="BLXT01008612">
    <property type="protein sequence ID" value="GFO50497.1"/>
    <property type="molecule type" value="Genomic_DNA"/>
</dbReference>